<evidence type="ECO:0000313" key="3">
    <source>
        <dbReference type="Proteomes" id="UP000822688"/>
    </source>
</evidence>
<reference evidence="2" key="1">
    <citation type="submission" date="2020-06" db="EMBL/GenBank/DDBJ databases">
        <title>WGS assembly of Ceratodon purpureus strain R40.</title>
        <authorList>
            <person name="Carey S.B."/>
            <person name="Jenkins J."/>
            <person name="Shu S."/>
            <person name="Lovell J.T."/>
            <person name="Sreedasyam A."/>
            <person name="Maumus F."/>
            <person name="Tiley G.P."/>
            <person name="Fernandez-Pozo N."/>
            <person name="Barry K."/>
            <person name="Chen C."/>
            <person name="Wang M."/>
            <person name="Lipzen A."/>
            <person name="Daum C."/>
            <person name="Saski C.A."/>
            <person name="Payton A.C."/>
            <person name="Mcbreen J.C."/>
            <person name="Conrad R.E."/>
            <person name="Kollar L.M."/>
            <person name="Olsson S."/>
            <person name="Huttunen S."/>
            <person name="Landis J.B."/>
            <person name="Wickett N.J."/>
            <person name="Johnson M.G."/>
            <person name="Rensing S.A."/>
            <person name="Grimwood J."/>
            <person name="Schmutz J."/>
            <person name="Mcdaniel S.F."/>
        </authorList>
    </citation>
    <scope>NUCLEOTIDE SEQUENCE</scope>
    <source>
        <strain evidence="2">R40</strain>
    </source>
</reference>
<dbReference type="Proteomes" id="UP000822688">
    <property type="component" value="Chromosome 8"/>
</dbReference>
<accession>A0A8T0H1H5</accession>
<comment type="caution">
    <text evidence="2">The sequence shown here is derived from an EMBL/GenBank/DDBJ whole genome shotgun (WGS) entry which is preliminary data.</text>
</comment>
<dbReference type="AlphaFoldDB" id="A0A8T0H1H5"/>
<proteinExistence type="predicted"/>
<organism evidence="2 3">
    <name type="scientific">Ceratodon purpureus</name>
    <name type="common">Fire moss</name>
    <name type="synonym">Dicranum purpureum</name>
    <dbReference type="NCBI Taxonomy" id="3225"/>
    <lineage>
        <taxon>Eukaryota</taxon>
        <taxon>Viridiplantae</taxon>
        <taxon>Streptophyta</taxon>
        <taxon>Embryophyta</taxon>
        <taxon>Bryophyta</taxon>
        <taxon>Bryophytina</taxon>
        <taxon>Bryopsida</taxon>
        <taxon>Dicranidae</taxon>
        <taxon>Pseudoditrichales</taxon>
        <taxon>Ditrichaceae</taxon>
        <taxon>Ceratodon</taxon>
    </lineage>
</organism>
<keyword evidence="1" id="KW-0732">Signal</keyword>
<evidence type="ECO:0000256" key="1">
    <source>
        <dbReference type="SAM" id="SignalP"/>
    </source>
</evidence>
<name>A0A8T0H1H5_CERPU</name>
<feature type="chain" id="PRO_5035946243" evidence="1">
    <location>
        <begin position="17"/>
        <end position="42"/>
    </location>
</feature>
<evidence type="ECO:0000313" key="2">
    <source>
        <dbReference type="EMBL" id="KAG0564239.1"/>
    </source>
</evidence>
<keyword evidence="3" id="KW-1185">Reference proteome</keyword>
<gene>
    <name evidence="2" type="ORF">KC19_8G094800</name>
</gene>
<sequence>MLGSFILFFPLHSVIDSLLVRVWICSFPVHGFHPVSVICSIA</sequence>
<protein>
    <submittedName>
        <fullName evidence="2">Uncharacterized protein</fullName>
    </submittedName>
</protein>
<feature type="signal peptide" evidence="1">
    <location>
        <begin position="1"/>
        <end position="16"/>
    </location>
</feature>
<dbReference type="EMBL" id="CM026429">
    <property type="protein sequence ID" value="KAG0564239.1"/>
    <property type="molecule type" value="Genomic_DNA"/>
</dbReference>